<dbReference type="Gene3D" id="3.30.420.40">
    <property type="match status" value="2"/>
</dbReference>
<evidence type="ECO:0008006" key="6">
    <source>
        <dbReference type="Google" id="ProtNLM"/>
    </source>
</evidence>
<dbReference type="PANTHER" id="PTHR19375">
    <property type="entry name" value="HEAT SHOCK PROTEIN 70KDA"/>
    <property type="match status" value="1"/>
</dbReference>
<dbReference type="PROSITE" id="PS00329">
    <property type="entry name" value="HSP70_2"/>
    <property type="match status" value="1"/>
</dbReference>
<evidence type="ECO:0000313" key="4">
    <source>
        <dbReference type="EMBL" id="CAE8714062.1"/>
    </source>
</evidence>
<dbReference type="InterPro" id="IPR043129">
    <property type="entry name" value="ATPase_NBD"/>
</dbReference>
<evidence type="ECO:0000256" key="1">
    <source>
        <dbReference type="ARBA" id="ARBA00007381"/>
    </source>
</evidence>
<comment type="caution">
    <text evidence="4">The sequence shown here is derived from an EMBL/GenBank/DDBJ whole genome shotgun (WGS) entry which is preliminary data.</text>
</comment>
<proteinExistence type="inferred from homology"/>
<dbReference type="GO" id="GO:0140662">
    <property type="term" value="F:ATP-dependent protein folding chaperone"/>
    <property type="evidence" value="ECO:0007669"/>
    <property type="project" value="InterPro"/>
</dbReference>
<dbReference type="Pfam" id="PF00012">
    <property type="entry name" value="HSP70"/>
    <property type="match status" value="1"/>
</dbReference>
<accession>A0A813KVA1</accession>
<evidence type="ECO:0000256" key="3">
    <source>
        <dbReference type="ARBA" id="ARBA00022840"/>
    </source>
</evidence>
<gene>
    <name evidence="4" type="ORF">PGLA2088_LOCUS37805</name>
</gene>
<dbReference type="InterPro" id="IPR018181">
    <property type="entry name" value="Heat_shock_70_CS"/>
</dbReference>
<dbReference type="Gene3D" id="3.90.640.10">
    <property type="entry name" value="Actin, Chain A, domain 4"/>
    <property type="match status" value="1"/>
</dbReference>
<organism evidence="4 5">
    <name type="scientific">Polarella glacialis</name>
    <name type="common">Dinoflagellate</name>
    <dbReference type="NCBI Taxonomy" id="89957"/>
    <lineage>
        <taxon>Eukaryota</taxon>
        <taxon>Sar</taxon>
        <taxon>Alveolata</taxon>
        <taxon>Dinophyceae</taxon>
        <taxon>Suessiales</taxon>
        <taxon>Suessiaceae</taxon>
        <taxon>Polarella</taxon>
    </lineage>
</organism>
<evidence type="ECO:0000256" key="2">
    <source>
        <dbReference type="ARBA" id="ARBA00022741"/>
    </source>
</evidence>
<comment type="similarity">
    <text evidence="1">Belongs to the heat shock protein 70 family.</text>
</comment>
<dbReference type="AlphaFoldDB" id="A0A813KVA1"/>
<dbReference type="Proteomes" id="UP000626109">
    <property type="component" value="Unassembled WGS sequence"/>
</dbReference>
<protein>
    <recommendedName>
        <fullName evidence="6">Heat shock protein 70</fullName>
    </recommendedName>
</protein>
<evidence type="ECO:0000313" key="5">
    <source>
        <dbReference type="Proteomes" id="UP000626109"/>
    </source>
</evidence>
<dbReference type="GO" id="GO:0005524">
    <property type="term" value="F:ATP binding"/>
    <property type="evidence" value="ECO:0007669"/>
    <property type="project" value="UniProtKB-KW"/>
</dbReference>
<feature type="non-terminal residue" evidence="4">
    <location>
        <position position="1"/>
    </location>
</feature>
<name>A0A813KVA1_POLGL</name>
<reference evidence="4" key="1">
    <citation type="submission" date="2021-02" db="EMBL/GenBank/DDBJ databases">
        <authorList>
            <person name="Dougan E. K."/>
            <person name="Rhodes N."/>
            <person name="Thang M."/>
            <person name="Chan C."/>
        </authorList>
    </citation>
    <scope>NUCLEOTIDE SEQUENCE</scope>
</reference>
<keyword evidence="3" id="KW-0067">ATP-binding</keyword>
<keyword evidence="2" id="KW-0547">Nucleotide-binding</keyword>
<sequence length="94" mass="10035">TAGKLAGLEVLRIVNEPTMAALAYGLDQKNVSTLVVLDLGGGTFDVSIIETGDGVIEVLATNGDTRLGGNDFDRKIIEWLADSFQDKEGIDLRQ</sequence>
<dbReference type="EMBL" id="CAJNNW010032566">
    <property type="protein sequence ID" value="CAE8714062.1"/>
    <property type="molecule type" value="Genomic_DNA"/>
</dbReference>
<feature type="non-terminal residue" evidence="4">
    <location>
        <position position="94"/>
    </location>
</feature>
<dbReference type="InterPro" id="IPR013126">
    <property type="entry name" value="Hsp_70_fam"/>
</dbReference>
<dbReference type="FunFam" id="3.30.420.40:FF:000028">
    <property type="entry name" value="heat shock 70 kDa protein-like"/>
    <property type="match status" value="1"/>
</dbReference>
<dbReference type="SUPFAM" id="SSF53067">
    <property type="entry name" value="Actin-like ATPase domain"/>
    <property type="match status" value="1"/>
</dbReference>